<sequence>MLCAPWAAGGGKTEMGGGRWGPIQSSEPEVQVVMASISSLRCTSLGAELTTFVNLESGEESQYLTPFPESSQNANRDPMYEEDDISSLGHSELEQHRELRDMVRIAAWEMPLLTTLHQPFTPPDRKSLPLRWRYTTYMGEHHPASRKVVVEFQPAHLSTLTSAQRTKLCKLAGPRYIPTTGTIKMNCESFETQAQNKRFLGDTISKLIAEAKDTTDTFADVPLDTRHVKRTSKPKFPREWLLTAERKAELERLRRGNLLEEGRKVEQNLLVSGVGAIEQQRAIDAKRAEEPVMAEARQPVGRGKMGRKEMGQQRVQR</sequence>
<feature type="region of interest" description="Disordered" evidence="1">
    <location>
        <begin position="1"/>
        <end position="24"/>
    </location>
</feature>
<dbReference type="Pfam" id="PF10213">
    <property type="entry name" value="MRP-S28"/>
    <property type="match status" value="1"/>
</dbReference>
<dbReference type="EMBL" id="QWIK01002301">
    <property type="protein sequence ID" value="RMX88400.1"/>
    <property type="molecule type" value="Genomic_DNA"/>
</dbReference>
<gene>
    <name evidence="3" type="ORF">D0868_14824</name>
</gene>
<feature type="compositionally biased region" description="Polar residues" evidence="1">
    <location>
        <begin position="60"/>
        <end position="75"/>
    </location>
</feature>
<name>A0A3M6XD16_HORWE</name>
<evidence type="ECO:0000313" key="4">
    <source>
        <dbReference type="Proteomes" id="UP000282582"/>
    </source>
</evidence>
<feature type="region of interest" description="Disordered" evidence="1">
    <location>
        <begin position="288"/>
        <end position="317"/>
    </location>
</feature>
<feature type="domain" description="Small ribosomal subunit protein mS35 mitochondrial conserved" evidence="2">
    <location>
        <begin position="119"/>
        <end position="240"/>
    </location>
</feature>
<dbReference type="PANTHER" id="PTHR13490:SF0">
    <property type="entry name" value="SMALL RIBOSOMAL SUBUNIT PROTEIN MS35"/>
    <property type="match status" value="1"/>
</dbReference>
<evidence type="ECO:0000313" key="3">
    <source>
        <dbReference type="EMBL" id="RMX88400.1"/>
    </source>
</evidence>
<dbReference type="AlphaFoldDB" id="A0A3M6XD16"/>
<dbReference type="VEuPathDB" id="FungiDB:BTJ68_07124"/>
<feature type="compositionally biased region" description="Gly residues" evidence="1">
    <location>
        <begin position="8"/>
        <end position="20"/>
    </location>
</feature>
<proteinExistence type="predicted"/>
<comment type="caution">
    <text evidence="3">The sequence shown here is derived from an EMBL/GenBank/DDBJ whole genome shotgun (WGS) entry which is preliminary data.</text>
</comment>
<feature type="region of interest" description="Disordered" evidence="1">
    <location>
        <begin position="60"/>
        <end position="81"/>
    </location>
</feature>
<dbReference type="PANTHER" id="PTHR13490">
    <property type="entry name" value="MITOCHONDRIAL 28S RIBOSOMAL PROTEIN S28"/>
    <property type="match status" value="1"/>
</dbReference>
<dbReference type="InterPro" id="IPR019349">
    <property type="entry name" value="Ribosomal_mS35_mit"/>
</dbReference>
<dbReference type="GO" id="GO:0003735">
    <property type="term" value="F:structural constituent of ribosome"/>
    <property type="evidence" value="ECO:0007669"/>
    <property type="project" value="InterPro"/>
</dbReference>
<dbReference type="GO" id="GO:0005763">
    <property type="term" value="C:mitochondrial small ribosomal subunit"/>
    <property type="evidence" value="ECO:0007669"/>
    <property type="project" value="TreeGrafter"/>
</dbReference>
<dbReference type="Proteomes" id="UP000282582">
    <property type="component" value="Unassembled WGS sequence"/>
</dbReference>
<dbReference type="GO" id="GO:0032543">
    <property type="term" value="P:mitochondrial translation"/>
    <property type="evidence" value="ECO:0007669"/>
    <property type="project" value="InterPro"/>
</dbReference>
<dbReference type="InterPro" id="IPR039848">
    <property type="entry name" value="Ribosomal_mS35_mt"/>
</dbReference>
<accession>A0A3M6XD16</accession>
<organism evidence="3 4">
    <name type="scientific">Hortaea werneckii</name>
    <name type="common">Black yeast</name>
    <name type="synonym">Cladosporium werneckii</name>
    <dbReference type="NCBI Taxonomy" id="91943"/>
    <lineage>
        <taxon>Eukaryota</taxon>
        <taxon>Fungi</taxon>
        <taxon>Dikarya</taxon>
        <taxon>Ascomycota</taxon>
        <taxon>Pezizomycotina</taxon>
        <taxon>Dothideomycetes</taxon>
        <taxon>Dothideomycetidae</taxon>
        <taxon>Mycosphaerellales</taxon>
        <taxon>Teratosphaeriaceae</taxon>
        <taxon>Hortaea</taxon>
    </lineage>
</organism>
<evidence type="ECO:0000259" key="2">
    <source>
        <dbReference type="Pfam" id="PF10213"/>
    </source>
</evidence>
<reference evidence="3 4" key="1">
    <citation type="journal article" date="2018" name="BMC Genomics">
        <title>Genomic evidence for intraspecific hybridization in a clonal and extremely halotolerant yeast.</title>
        <authorList>
            <person name="Gostincar C."/>
            <person name="Stajich J.E."/>
            <person name="Zupancic J."/>
            <person name="Zalar P."/>
            <person name="Gunde-Cimerman N."/>
        </authorList>
    </citation>
    <scope>NUCLEOTIDE SEQUENCE [LARGE SCALE GENOMIC DNA]</scope>
    <source>
        <strain evidence="3 4">EXF-6654</strain>
    </source>
</reference>
<protein>
    <recommendedName>
        <fullName evidence="2">Small ribosomal subunit protein mS35 mitochondrial conserved domain-containing protein</fullName>
    </recommendedName>
</protein>
<evidence type="ECO:0000256" key="1">
    <source>
        <dbReference type="SAM" id="MobiDB-lite"/>
    </source>
</evidence>